<reference evidence="5 6" key="1">
    <citation type="journal article" date="2021" name="Comput. Struct. Biotechnol. J.">
        <title>De novo genome assembly of the potent medicinal plant Rehmannia glutinosa using nanopore technology.</title>
        <authorList>
            <person name="Ma L."/>
            <person name="Dong C."/>
            <person name="Song C."/>
            <person name="Wang X."/>
            <person name="Zheng X."/>
            <person name="Niu Y."/>
            <person name="Chen S."/>
            <person name="Feng W."/>
        </authorList>
    </citation>
    <scope>NUCLEOTIDE SEQUENCE [LARGE SCALE GENOMIC DNA]</scope>
    <source>
        <strain evidence="5">DH-2019</strain>
    </source>
</reference>
<evidence type="ECO:0000256" key="2">
    <source>
        <dbReference type="ARBA" id="ARBA00023163"/>
    </source>
</evidence>
<evidence type="ECO:0000313" key="5">
    <source>
        <dbReference type="EMBL" id="KAK6114984.1"/>
    </source>
</evidence>
<dbReference type="PANTHER" id="PTHR31636">
    <property type="entry name" value="OSJNBA0084A10.13 PROTEIN-RELATED"/>
    <property type="match status" value="1"/>
</dbReference>
<gene>
    <name evidence="5" type="ORF">DH2020_007253</name>
</gene>
<keyword evidence="1" id="KW-0805">Transcription regulation</keyword>
<name>A0ABR0TXI8_REHGL</name>
<evidence type="ECO:0000256" key="1">
    <source>
        <dbReference type="ARBA" id="ARBA00023015"/>
    </source>
</evidence>
<comment type="caution">
    <text evidence="3">Lacks conserved residue(s) required for the propagation of feature annotation.</text>
</comment>
<feature type="region of interest" description="SAW" evidence="3">
    <location>
        <begin position="453"/>
        <end position="527"/>
    </location>
</feature>
<proteinExistence type="inferred from homology"/>
<feature type="region of interest" description="Disordered" evidence="4">
    <location>
        <begin position="42"/>
        <end position="71"/>
    </location>
</feature>
<evidence type="ECO:0008006" key="7">
    <source>
        <dbReference type="Google" id="ProtNLM"/>
    </source>
</evidence>
<feature type="region of interest" description="Leucine repeat I (LRI)" evidence="3">
    <location>
        <begin position="155"/>
        <end position="215"/>
    </location>
</feature>
<dbReference type="Proteomes" id="UP001318860">
    <property type="component" value="Unassembled WGS sequence"/>
</dbReference>
<dbReference type="EMBL" id="JABTTQ020003506">
    <property type="protein sequence ID" value="KAK6114984.1"/>
    <property type="molecule type" value="Genomic_DNA"/>
</dbReference>
<protein>
    <recommendedName>
        <fullName evidence="7">Scarecrow-like protein</fullName>
    </recommendedName>
</protein>
<accession>A0ABR0TXI8</accession>
<comment type="similarity">
    <text evidence="3">Belongs to the GRAS family.</text>
</comment>
<keyword evidence="6" id="KW-1185">Reference proteome</keyword>
<feature type="region of interest" description="VHIID" evidence="3">
    <location>
        <begin position="234"/>
        <end position="299"/>
    </location>
</feature>
<sequence length="527" mass="59228">MSLVRSAAFFGNHEITYTSESYSSDSYDAKYLLDSPSEEFLHTSSSDVSENPFHPPRLNYESGYVESRSPDNIDYDEDKLRLKLQELEKALLDDNAAANDDDDSDNHVYGMEIDGEWPDATRYALLHDSPKESSSSDSHLSSISSSKELLFTANITPKSLLFECAAYIHNGKFEEASRMINVLRQRVSIQGEPSERIAAYMVEALAARVAISGKGLYKALKCKEPPSSDRLSAMQVLFEVCPCFRFGFMAANGAILEAFRDENRVHIIDFDINQGSQYYTLLQTLAKTPGKRPHVRLTGVDDPESVQRAVGGLKIIGQRLEQLAKDLQLSFEFHAVASETALVSPLVLGCQPGEALVVNFAFQLHHMPDESVSTVNLRDQLLRMVKSLKPKLVTVVEQDVNTNTAPFLTRFAEAYNYYSAVFESLDATLARDSQDRMNVEKQCLARDIINVVACEGEERIERYEVAGKWRARMSMAGFSSCPISRNVKNEIQTLIEQYSNRFKVREETGALHFGWEDKILIVSSAWR</sequence>
<evidence type="ECO:0000256" key="4">
    <source>
        <dbReference type="SAM" id="MobiDB-lite"/>
    </source>
</evidence>
<organism evidence="5 6">
    <name type="scientific">Rehmannia glutinosa</name>
    <name type="common">Chinese foxglove</name>
    <dbReference type="NCBI Taxonomy" id="99300"/>
    <lineage>
        <taxon>Eukaryota</taxon>
        <taxon>Viridiplantae</taxon>
        <taxon>Streptophyta</taxon>
        <taxon>Embryophyta</taxon>
        <taxon>Tracheophyta</taxon>
        <taxon>Spermatophyta</taxon>
        <taxon>Magnoliopsida</taxon>
        <taxon>eudicotyledons</taxon>
        <taxon>Gunneridae</taxon>
        <taxon>Pentapetalae</taxon>
        <taxon>asterids</taxon>
        <taxon>lamiids</taxon>
        <taxon>Lamiales</taxon>
        <taxon>Orobanchaceae</taxon>
        <taxon>Rehmannieae</taxon>
        <taxon>Rehmannia</taxon>
    </lineage>
</organism>
<comment type="caution">
    <text evidence="5">The sequence shown here is derived from an EMBL/GenBank/DDBJ whole genome shotgun (WGS) entry which is preliminary data.</text>
</comment>
<evidence type="ECO:0000256" key="3">
    <source>
        <dbReference type="PROSITE-ProRule" id="PRU01191"/>
    </source>
</evidence>
<dbReference type="InterPro" id="IPR005202">
    <property type="entry name" value="TF_GRAS"/>
</dbReference>
<dbReference type="Pfam" id="PF03514">
    <property type="entry name" value="GRAS"/>
    <property type="match status" value="1"/>
</dbReference>
<feature type="short sequence motif" description="VHIID" evidence="3">
    <location>
        <begin position="265"/>
        <end position="269"/>
    </location>
</feature>
<keyword evidence="2" id="KW-0804">Transcription</keyword>
<evidence type="ECO:0000313" key="6">
    <source>
        <dbReference type="Proteomes" id="UP001318860"/>
    </source>
</evidence>
<dbReference type="PROSITE" id="PS50985">
    <property type="entry name" value="GRAS"/>
    <property type="match status" value="1"/>
</dbReference>